<evidence type="ECO:0000313" key="2">
    <source>
        <dbReference type="EMBL" id="KAG8061783.1"/>
    </source>
</evidence>
<feature type="compositionally biased region" description="Basic residues" evidence="1">
    <location>
        <begin position="115"/>
        <end position="125"/>
    </location>
</feature>
<feature type="compositionally biased region" description="Pro residues" evidence="1">
    <location>
        <begin position="126"/>
        <end position="153"/>
    </location>
</feature>
<proteinExistence type="predicted"/>
<dbReference type="EMBL" id="JAAALK010000286">
    <property type="protein sequence ID" value="KAG8061783.1"/>
    <property type="molecule type" value="Genomic_DNA"/>
</dbReference>
<keyword evidence="3" id="KW-1185">Reference proteome</keyword>
<feature type="compositionally biased region" description="Pro residues" evidence="1">
    <location>
        <begin position="7"/>
        <end position="17"/>
    </location>
</feature>
<name>A0A8J5S1E4_ZIZPA</name>
<feature type="region of interest" description="Disordered" evidence="1">
    <location>
        <begin position="75"/>
        <end position="168"/>
    </location>
</feature>
<dbReference type="Proteomes" id="UP000729402">
    <property type="component" value="Unassembled WGS sequence"/>
</dbReference>
<organism evidence="2 3">
    <name type="scientific">Zizania palustris</name>
    <name type="common">Northern wild rice</name>
    <dbReference type="NCBI Taxonomy" id="103762"/>
    <lineage>
        <taxon>Eukaryota</taxon>
        <taxon>Viridiplantae</taxon>
        <taxon>Streptophyta</taxon>
        <taxon>Embryophyta</taxon>
        <taxon>Tracheophyta</taxon>
        <taxon>Spermatophyta</taxon>
        <taxon>Magnoliopsida</taxon>
        <taxon>Liliopsida</taxon>
        <taxon>Poales</taxon>
        <taxon>Poaceae</taxon>
        <taxon>BOP clade</taxon>
        <taxon>Oryzoideae</taxon>
        <taxon>Oryzeae</taxon>
        <taxon>Zizaniinae</taxon>
        <taxon>Zizania</taxon>
    </lineage>
</organism>
<accession>A0A8J5S1E4</accession>
<reference evidence="2" key="1">
    <citation type="journal article" date="2021" name="bioRxiv">
        <title>Whole Genome Assembly and Annotation of Northern Wild Rice, Zizania palustris L., Supports a Whole Genome Duplication in the Zizania Genus.</title>
        <authorList>
            <person name="Haas M."/>
            <person name="Kono T."/>
            <person name="Macchietto M."/>
            <person name="Millas R."/>
            <person name="McGilp L."/>
            <person name="Shao M."/>
            <person name="Duquette J."/>
            <person name="Hirsch C.N."/>
            <person name="Kimball J."/>
        </authorList>
    </citation>
    <scope>NUCLEOTIDE SEQUENCE</scope>
    <source>
        <tissue evidence="2">Fresh leaf tissue</tissue>
    </source>
</reference>
<comment type="caution">
    <text evidence="2">The sequence shown here is derived from an EMBL/GenBank/DDBJ whole genome shotgun (WGS) entry which is preliminary data.</text>
</comment>
<evidence type="ECO:0000313" key="3">
    <source>
        <dbReference type="Proteomes" id="UP000729402"/>
    </source>
</evidence>
<reference evidence="2" key="2">
    <citation type="submission" date="2021-02" db="EMBL/GenBank/DDBJ databases">
        <authorList>
            <person name="Kimball J.A."/>
            <person name="Haas M.W."/>
            <person name="Macchietto M."/>
            <person name="Kono T."/>
            <person name="Duquette J."/>
            <person name="Shao M."/>
        </authorList>
    </citation>
    <scope>NUCLEOTIDE SEQUENCE</scope>
    <source>
        <tissue evidence="2">Fresh leaf tissue</tissue>
    </source>
</reference>
<protein>
    <submittedName>
        <fullName evidence="2">Uncharacterized protein</fullName>
    </submittedName>
</protein>
<feature type="compositionally biased region" description="Low complexity" evidence="1">
    <location>
        <begin position="101"/>
        <end position="114"/>
    </location>
</feature>
<evidence type="ECO:0000256" key="1">
    <source>
        <dbReference type="SAM" id="MobiDB-lite"/>
    </source>
</evidence>
<gene>
    <name evidence="2" type="ORF">GUJ93_ZPchr0003g17851</name>
</gene>
<feature type="region of interest" description="Disordered" evidence="1">
    <location>
        <begin position="1"/>
        <end position="44"/>
    </location>
</feature>
<dbReference type="AlphaFoldDB" id="A0A8J5S1E4"/>
<sequence length="168" mass="17967">MCAAPAAPAPPSPPPRNKPPHRRRHDESASTATRAPLSLTRPHRVACTEPRFPCAARPVVPAAAACLAHTIAKVPAATQEAKHRRRSQCPLPHCSPHGPLSADDAAASATLPSLHPRRRRPRRPRVPPPLAVASRRPPPLQAPRVPPSQPPPSQAHVSSPLQQPLRPL</sequence>